<dbReference type="EMBL" id="OX596085">
    <property type="protein sequence ID" value="CAI9690265.1"/>
    <property type="molecule type" value="Genomic_DNA"/>
</dbReference>
<name>A0ACB0DPT1_RANTA</name>
<proteinExistence type="predicted"/>
<gene>
    <name evidence="1" type="ORF">MRATA1EN3_LOCUS1478</name>
</gene>
<accession>A0ACB0DPT1</accession>
<organism evidence="1 2">
    <name type="scientific">Rangifer tarandus platyrhynchus</name>
    <name type="common">Svalbard reindeer</name>
    <dbReference type="NCBI Taxonomy" id="3082113"/>
    <lineage>
        <taxon>Eukaryota</taxon>
        <taxon>Metazoa</taxon>
        <taxon>Chordata</taxon>
        <taxon>Craniata</taxon>
        <taxon>Vertebrata</taxon>
        <taxon>Euteleostomi</taxon>
        <taxon>Mammalia</taxon>
        <taxon>Eutheria</taxon>
        <taxon>Laurasiatheria</taxon>
        <taxon>Artiodactyla</taxon>
        <taxon>Ruminantia</taxon>
        <taxon>Pecora</taxon>
        <taxon>Cervidae</taxon>
        <taxon>Odocoileinae</taxon>
        <taxon>Rangifer</taxon>
    </lineage>
</organism>
<evidence type="ECO:0000313" key="1">
    <source>
        <dbReference type="EMBL" id="CAI9690265.1"/>
    </source>
</evidence>
<sequence>MRHGPLPERTTDQLWLFRPEDCQVFPLEGSQSVTRVTATLQLEVSVLERRVPRGGRPATPGQSRREQPLPLDVLTREAVRSCAGAAGVARCTELTRTRPPRGPCAPWRLPASRQTGPPTAIRETRRCSPGSSPVSAALPHVTAAQTPVTTREARKQR</sequence>
<evidence type="ECO:0000313" key="2">
    <source>
        <dbReference type="Proteomes" id="UP001162501"/>
    </source>
</evidence>
<protein>
    <submittedName>
        <fullName evidence="1">Uncharacterized protein</fullName>
    </submittedName>
</protein>
<reference evidence="1" key="1">
    <citation type="submission" date="2023-05" db="EMBL/GenBank/DDBJ databases">
        <authorList>
            <consortium name="ELIXIR-Norway"/>
        </authorList>
    </citation>
    <scope>NUCLEOTIDE SEQUENCE</scope>
</reference>
<dbReference type="Proteomes" id="UP001162501">
    <property type="component" value="Chromosome 1"/>
</dbReference>